<evidence type="ECO:0000313" key="2">
    <source>
        <dbReference type="Proteomes" id="UP000629287"/>
    </source>
</evidence>
<evidence type="ECO:0000313" key="1">
    <source>
        <dbReference type="EMBL" id="MBE1600255.1"/>
    </source>
</evidence>
<keyword evidence="2" id="KW-1185">Reference proteome</keyword>
<name>A0A8I0PD75_9ACTN</name>
<protein>
    <submittedName>
        <fullName evidence="1">Uncharacterized protein</fullName>
    </submittedName>
</protein>
<gene>
    <name evidence="1" type="ORF">H4687_006384</name>
</gene>
<organism evidence="1 2">
    <name type="scientific">Streptomyces stelliscabiei</name>
    <dbReference type="NCBI Taxonomy" id="146820"/>
    <lineage>
        <taxon>Bacteria</taxon>
        <taxon>Bacillati</taxon>
        <taxon>Actinomycetota</taxon>
        <taxon>Actinomycetes</taxon>
        <taxon>Kitasatosporales</taxon>
        <taxon>Streptomycetaceae</taxon>
        <taxon>Streptomyces</taxon>
    </lineage>
</organism>
<proteinExistence type="predicted"/>
<dbReference type="RefSeq" id="WP_225966893.1">
    <property type="nucleotide sequence ID" value="NZ_JADBGF010000001.1"/>
</dbReference>
<dbReference type="EMBL" id="JADBGF010000001">
    <property type="protein sequence ID" value="MBE1600255.1"/>
    <property type="molecule type" value="Genomic_DNA"/>
</dbReference>
<sequence length="119" mass="13197">MELKATRWKRYGHDRLYANVPDGTAVGWADLITGDITVLVDEYRDDVIAVLAHHLRNYPKPVLPQEAPEAEARPMLPPLTPADDLSTNRALAPLSGVLTAEQVERVYGVACHRQAWSLA</sequence>
<accession>A0A8I0PD75</accession>
<dbReference type="GeneID" id="86830904"/>
<dbReference type="AlphaFoldDB" id="A0A8I0PD75"/>
<dbReference type="Proteomes" id="UP000629287">
    <property type="component" value="Unassembled WGS sequence"/>
</dbReference>
<comment type="caution">
    <text evidence="1">The sequence shown here is derived from an EMBL/GenBank/DDBJ whole genome shotgun (WGS) entry which is preliminary data.</text>
</comment>
<reference evidence="1 2" key="1">
    <citation type="submission" date="2020-10" db="EMBL/GenBank/DDBJ databases">
        <title>Sequencing the genomes of 1000 actinobacteria strains.</title>
        <authorList>
            <person name="Klenk H.-P."/>
        </authorList>
    </citation>
    <scope>NUCLEOTIDE SEQUENCE [LARGE SCALE GENOMIC DNA]</scope>
    <source>
        <strain evidence="1 2">DSM 41803</strain>
    </source>
</reference>